<dbReference type="SUPFAM" id="SSF53335">
    <property type="entry name" value="S-adenosyl-L-methionine-dependent methyltransferases"/>
    <property type="match status" value="1"/>
</dbReference>
<dbReference type="Pfam" id="PF20464">
    <property type="entry name" value="MmeI_N"/>
    <property type="match status" value="1"/>
</dbReference>
<feature type="domain" description="MmeI-like N-terminal" evidence="5">
    <location>
        <begin position="11"/>
        <end position="174"/>
    </location>
</feature>
<sequence>MHLAWNEITARAAKFATEWAGETRETSESQTFWTEFLEVFGINRKRAGGYFEYAVKLAGKKYGFIDMFLPGKMLVEQKSSGRDLSKAQGQALSYLDGLTNYDLPNIIVTCDFSVFQILDLETREVVTFPLEDLPKHVREFAILVDEAPQKYEEQNPVNREAAERMAALHNAIEATGYRGHKLELLLVRLVFCLFAEDSRIFELNQFQNYIRNRTQVDGTDLGPKMSRLFEVLNTKPEERSTALDDDLAAFPYINGGLFSELIPIPDFDTTTRFSLLMATRPDWSKVSPAIFGAMFQGVMNEDQRHDIGAHYTSEENILRVIKPLFLDDLYAELEPLVRRRSRTQQEDKEDKRVRANRLARLDTFHDKIANLNFFDPACGCGNFLVIAYRELRRLEHRVVAAMAGGTALLDVTELLRVRVEQFHGIEIEEFPALIARTALWLTDHQMNMEASEQLGEHYTRLPLTEGANIVWANALTKDWGDVVKPDQLDFIMGNPPFLGSRVMSKPQKVELKAVAKGYKQSGFLDYVTGWYIKADKFLDVNPDIQVAFVSTSSISQGEQPGILWKKLLANGAHINFAHRTFRWTNGAKGIARVHCVIVGFGRKAKAQKELYEYPDITGEPVLSLVPSISPYLIEGDEYVVSNRENQISSMLPMAFGNMPADDGNLLLSTEERDYLVAHEPAAAAWILPCYGAREFIRKEDRYALWLEGISPSELKAMPLVYSRVEANKANRAKSARPELASIPHLFAQRTQSPKFPFLLIPSVSSESRRYVPMGFFEPGVVTTNLNLAIQDGTLELFAVLTSQMHMDWMRLVGGRLESRYRYSKDVVYNNFIFPKLTDQHIVKLQALGQAVLDARAAYPNESLANLYDDVLMPFELRKAHDAIDVYVDSLYREEEFAGWEERVRHLLALHKQHEEALTV</sequence>
<feature type="domain" description="MmeI-like C-terminal" evidence="8">
    <location>
        <begin position="841"/>
        <end position="917"/>
    </location>
</feature>
<dbReference type="OrthoDB" id="4280289at2"/>
<feature type="domain" description="MmeI-like target recognition" evidence="7">
    <location>
        <begin position="635"/>
        <end position="836"/>
    </location>
</feature>
<keyword evidence="12" id="KW-1185">Reference proteome</keyword>
<organism evidence="10 12">
    <name type="scientific">Naasia lichenicola</name>
    <dbReference type="NCBI Taxonomy" id="2565933"/>
    <lineage>
        <taxon>Bacteria</taxon>
        <taxon>Bacillati</taxon>
        <taxon>Actinomycetota</taxon>
        <taxon>Actinomycetes</taxon>
        <taxon>Micrococcales</taxon>
        <taxon>Microbacteriaceae</taxon>
        <taxon>Naasia</taxon>
    </lineage>
</organism>
<evidence type="ECO:0000259" key="9">
    <source>
        <dbReference type="Pfam" id="PF20473"/>
    </source>
</evidence>
<dbReference type="Pfam" id="PF20466">
    <property type="entry name" value="MmeI_TRD"/>
    <property type="match status" value="1"/>
</dbReference>
<dbReference type="InterPro" id="IPR046817">
    <property type="entry name" value="MmeI_N"/>
</dbReference>
<dbReference type="RefSeq" id="WP_136427043.1">
    <property type="nucleotide sequence ID" value="NZ_SSSM01000003.1"/>
</dbReference>
<evidence type="ECO:0000259" key="7">
    <source>
        <dbReference type="Pfam" id="PF20466"/>
    </source>
</evidence>
<evidence type="ECO:0000256" key="1">
    <source>
        <dbReference type="ARBA" id="ARBA00011900"/>
    </source>
</evidence>
<keyword evidence="3 10" id="KW-0808">Transferase</keyword>
<evidence type="ECO:0000313" key="11">
    <source>
        <dbReference type="EMBL" id="THG31923.1"/>
    </source>
</evidence>
<evidence type="ECO:0000259" key="6">
    <source>
        <dbReference type="Pfam" id="PF20465"/>
    </source>
</evidence>
<dbReference type="AlphaFoldDB" id="A0A4S4FN63"/>
<dbReference type="EMBL" id="SSSM01000003">
    <property type="protein sequence ID" value="THG31923.1"/>
    <property type="molecule type" value="Genomic_DNA"/>
</dbReference>
<evidence type="ECO:0000313" key="12">
    <source>
        <dbReference type="Proteomes" id="UP000309133"/>
    </source>
</evidence>
<keyword evidence="2 10" id="KW-0489">Methyltransferase</keyword>
<evidence type="ECO:0000259" key="5">
    <source>
        <dbReference type="Pfam" id="PF20464"/>
    </source>
</evidence>
<name>A0A4S4FN63_9MICO</name>
<dbReference type="EC" id="2.1.1.72" evidence="1"/>
<evidence type="ECO:0000256" key="2">
    <source>
        <dbReference type="ARBA" id="ARBA00022603"/>
    </source>
</evidence>
<dbReference type="InterPro" id="IPR046818">
    <property type="entry name" value="MmeI_C"/>
</dbReference>
<dbReference type="InterPro" id="IPR050953">
    <property type="entry name" value="N4_N6_ade-DNA_methylase"/>
</dbReference>
<comment type="catalytic activity">
    <reaction evidence="4">
        <text>a 2'-deoxyadenosine in DNA + S-adenosyl-L-methionine = an N(6)-methyl-2'-deoxyadenosine in DNA + S-adenosyl-L-homocysteine + H(+)</text>
        <dbReference type="Rhea" id="RHEA:15197"/>
        <dbReference type="Rhea" id="RHEA-COMP:12418"/>
        <dbReference type="Rhea" id="RHEA-COMP:12419"/>
        <dbReference type="ChEBI" id="CHEBI:15378"/>
        <dbReference type="ChEBI" id="CHEBI:57856"/>
        <dbReference type="ChEBI" id="CHEBI:59789"/>
        <dbReference type="ChEBI" id="CHEBI:90615"/>
        <dbReference type="ChEBI" id="CHEBI:90616"/>
        <dbReference type="EC" id="2.1.1.72"/>
    </reaction>
</comment>
<dbReference type="PRINTS" id="PR00507">
    <property type="entry name" value="N12N6MTFRASE"/>
</dbReference>
<evidence type="ECO:0000313" key="10">
    <source>
        <dbReference type="EMBL" id="THG30686.1"/>
    </source>
</evidence>
<dbReference type="InterPro" id="IPR046816">
    <property type="entry name" value="MmeI_Mtase"/>
</dbReference>
<feature type="domain" description="MmeI-like DNA-methyltransferase" evidence="9">
    <location>
        <begin position="358"/>
        <end position="612"/>
    </location>
</feature>
<feature type="domain" description="MmeI-like helicase spacer" evidence="6">
    <location>
        <begin position="180"/>
        <end position="258"/>
    </location>
</feature>
<protein>
    <recommendedName>
        <fullName evidence="1">site-specific DNA-methyltransferase (adenine-specific)</fullName>
        <ecNumber evidence="1">2.1.1.72</ecNumber>
    </recommendedName>
</protein>
<accession>A0A4S4FN63</accession>
<dbReference type="GO" id="GO:0009007">
    <property type="term" value="F:site-specific DNA-methyltransferase (adenine-specific) activity"/>
    <property type="evidence" value="ECO:0007669"/>
    <property type="project" value="UniProtKB-EC"/>
</dbReference>
<evidence type="ECO:0000259" key="8">
    <source>
        <dbReference type="Pfam" id="PF20467"/>
    </source>
</evidence>
<evidence type="ECO:0000256" key="3">
    <source>
        <dbReference type="ARBA" id="ARBA00022679"/>
    </source>
</evidence>
<dbReference type="InterPro" id="IPR046819">
    <property type="entry name" value="MmeI_hel"/>
</dbReference>
<comment type="caution">
    <text evidence="10">The sequence shown here is derived from an EMBL/GenBank/DDBJ whole genome shotgun (WGS) entry which is preliminary data.</text>
</comment>
<dbReference type="Gene3D" id="3.40.50.150">
    <property type="entry name" value="Vaccinia Virus protein VP39"/>
    <property type="match status" value="1"/>
</dbReference>
<dbReference type="PANTHER" id="PTHR33841">
    <property type="entry name" value="DNA METHYLTRANSFERASE YEEA-RELATED"/>
    <property type="match status" value="1"/>
</dbReference>
<evidence type="ECO:0000256" key="4">
    <source>
        <dbReference type="ARBA" id="ARBA00047942"/>
    </source>
</evidence>
<dbReference type="PANTHER" id="PTHR33841:SF1">
    <property type="entry name" value="DNA METHYLTRANSFERASE A"/>
    <property type="match status" value="1"/>
</dbReference>
<dbReference type="Pfam" id="PF20473">
    <property type="entry name" value="MmeI_Mtase"/>
    <property type="match status" value="1"/>
</dbReference>
<proteinExistence type="predicted"/>
<dbReference type="InterPro" id="IPR029063">
    <property type="entry name" value="SAM-dependent_MTases_sf"/>
</dbReference>
<reference evidence="10 12" key="1">
    <citation type="submission" date="2019-04" db="EMBL/GenBank/DDBJ databases">
        <authorList>
            <person name="Jiang L."/>
        </authorList>
    </citation>
    <scope>NUCLEOTIDE SEQUENCE [LARGE SCALE GENOMIC DNA]</scope>
    <source>
        <strain evidence="10 12">YIM 131853</strain>
    </source>
</reference>
<gene>
    <name evidence="11" type="ORF">E6C64_07725</name>
    <name evidence="10" type="ORF">E6C64_08580</name>
</gene>
<dbReference type="Proteomes" id="UP000309133">
    <property type="component" value="Unassembled WGS sequence"/>
</dbReference>
<dbReference type="EMBL" id="SSSM01000004">
    <property type="protein sequence ID" value="THG30686.1"/>
    <property type="molecule type" value="Genomic_DNA"/>
</dbReference>
<dbReference type="Pfam" id="PF20467">
    <property type="entry name" value="MmeI_C"/>
    <property type="match status" value="1"/>
</dbReference>
<dbReference type="InterPro" id="IPR046820">
    <property type="entry name" value="MmeI_TRD"/>
</dbReference>
<dbReference type="Pfam" id="PF20465">
    <property type="entry name" value="MmeI_hel"/>
    <property type="match status" value="1"/>
</dbReference>
<dbReference type="GO" id="GO:0032259">
    <property type="term" value="P:methylation"/>
    <property type="evidence" value="ECO:0007669"/>
    <property type="project" value="UniProtKB-KW"/>
</dbReference>